<feature type="transmembrane region" description="Helical" evidence="6">
    <location>
        <begin position="32"/>
        <end position="54"/>
    </location>
</feature>
<dbReference type="InterPro" id="IPR005467">
    <property type="entry name" value="His_kinase_dom"/>
</dbReference>
<dbReference type="SUPFAM" id="SSF55781">
    <property type="entry name" value="GAF domain-like"/>
    <property type="match status" value="1"/>
</dbReference>
<keyword evidence="6" id="KW-0472">Membrane</keyword>
<dbReference type="InterPro" id="IPR003018">
    <property type="entry name" value="GAF"/>
</dbReference>
<reference evidence="10" key="1">
    <citation type="submission" date="2021-10" db="EMBL/GenBank/DDBJ databases">
        <title>Tamlana sargassums sp. nov., and Tamlana laminarinivorans sp. nov., two new bacteria isolated from the brown alga.</title>
        <authorList>
            <person name="Li J."/>
        </authorList>
    </citation>
    <scope>NUCLEOTIDE SEQUENCE</scope>
    <source>
        <strain evidence="10">62-3</strain>
    </source>
</reference>
<feature type="transmembrane region" description="Helical" evidence="6">
    <location>
        <begin position="60"/>
        <end position="80"/>
    </location>
</feature>
<keyword evidence="4" id="KW-0808">Transferase</keyword>
<evidence type="ECO:0000259" key="7">
    <source>
        <dbReference type="PROSITE" id="PS50109"/>
    </source>
</evidence>
<dbReference type="PROSITE" id="PS50109">
    <property type="entry name" value="HIS_KIN"/>
    <property type="match status" value="1"/>
</dbReference>
<keyword evidence="6" id="KW-1133">Transmembrane helix</keyword>
<dbReference type="NCBIfam" id="TIGR00229">
    <property type="entry name" value="sensory_box"/>
    <property type="match status" value="1"/>
</dbReference>
<dbReference type="Pfam" id="PF20973">
    <property type="entry name" value="VUPS"/>
    <property type="match status" value="1"/>
</dbReference>
<evidence type="ECO:0000256" key="5">
    <source>
        <dbReference type="ARBA" id="ARBA00022777"/>
    </source>
</evidence>
<dbReference type="EMBL" id="JAJAPX010000005">
    <property type="protein sequence ID" value="MCB4809085.1"/>
    <property type="molecule type" value="Genomic_DNA"/>
</dbReference>
<dbReference type="InterPro" id="IPR035965">
    <property type="entry name" value="PAS-like_dom_sf"/>
</dbReference>
<dbReference type="SMART" id="SM00065">
    <property type="entry name" value="GAF"/>
    <property type="match status" value="1"/>
</dbReference>
<dbReference type="PRINTS" id="PR00344">
    <property type="entry name" value="BCTRLSENSOR"/>
</dbReference>
<dbReference type="Gene3D" id="1.10.287.130">
    <property type="match status" value="1"/>
</dbReference>
<dbReference type="Pfam" id="PF01590">
    <property type="entry name" value="GAF"/>
    <property type="match status" value="1"/>
</dbReference>
<dbReference type="RefSeq" id="WP_226696467.1">
    <property type="nucleotide sequence ID" value="NZ_JAJAPX010000005.1"/>
</dbReference>
<dbReference type="Proteomes" id="UP001139286">
    <property type="component" value="Unassembled WGS sequence"/>
</dbReference>
<dbReference type="InterPro" id="IPR000014">
    <property type="entry name" value="PAS"/>
</dbReference>
<comment type="caution">
    <text evidence="10">The sequence shown here is derived from an EMBL/GenBank/DDBJ whole genome shotgun (WGS) entry which is preliminary data.</text>
</comment>
<proteinExistence type="predicted"/>
<evidence type="ECO:0000256" key="3">
    <source>
        <dbReference type="ARBA" id="ARBA00022553"/>
    </source>
</evidence>
<comment type="catalytic activity">
    <reaction evidence="1">
        <text>ATP + protein L-histidine = ADP + protein N-phospho-L-histidine.</text>
        <dbReference type="EC" id="2.7.13.3"/>
    </reaction>
</comment>
<protein>
    <recommendedName>
        <fullName evidence="2">histidine kinase</fullName>
        <ecNumber evidence="2">2.7.13.3</ecNumber>
    </recommendedName>
</protein>
<dbReference type="InterPro" id="IPR013655">
    <property type="entry name" value="PAS_fold_3"/>
</dbReference>
<dbReference type="CDD" id="cd00075">
    <property type="entry name" value="HATPase"/>
    <property type="match status" value="1"/>
</dbReference>
<dbReference type="PANTHER" id="PTHR43304:SF1">
    <property type="entry name" value="PAC DOMAIN-CONTAINING PROTEIN"/>
    <property type="match status" value="1"/>
</dbReference>
<dbReference type="SUPFAM" id="SSF55874">
    <property type="entry name" value="ATPase domain of HSP90 chaperone/DNA topoisomerase II/histidine kinase"/>
    <property type="match status" value="1"/>
</dbReference>
<evidence type="ECO:0000313" key="10">
    <source>
        <dbReference type="EMBL" id="MCB4809085.1"/>
    </source>
</evidence>
<evidence type="ECO:0000259" key="9">
    <source>
        <dbReference type="PROSITE" id="PS50113"/>
    </source>
</evidence>
<dbReference type="Gene3D" id="3.30.450.20">
    <property type="entry name" value="PAS domain"/>
    <property type="match status" value="2"/>
</dbReference>
<dbReference type="InterPro" id="IPR036890">
    <property type="entry name" value="HATPase_C_sf"/>
</dbReference>
<feature type="domain" description="Histidine kinase" evidence="7">
    <location>
        <begin position="723"/>
        <end position="932"/>
    </location>
</feature>
<evidence type="ECO:0000313" key="11">
    <source>
        <dbReference type="Proteomes" id="UP001139286"/>
    </source>
</evidence>
<dbReference type="Pfam" id="PF02518">
    <property type="entry name" value="HATPase_c"/>
    <property type="match status" value="1"/>
</dbReference>
<gene>
    <name evidence="10" type="ORF">LG651_12575</name>
</gene>
<dbReference type="PANTHER" id="PTHR43304">
    <property type="entry name" value="PHYTOCHROME-LIKE PROTEIN CPH1"/>
    <property type="match status" value="1"/>
</dbReference>
<dbReference type="CDD" id="cd00130">
    <property type="entry name" value="PAS"/>
    <property type="match status" value="1"/>
</dbReference>
<feature type="transmembrane region" description="Helical" evidence="6">
    <location>
        <begin position="6"/>
        <end position="25"/>
    </location>
</feature>
<keyword evidence="5" id="KW-0418">Kinase</keyword>
<organism evidence="10 11">
    <name type="scientific">Neotamlana sargassicola</name>
    <dbReference type="NCBI Taxonomy" id="2883125"/>
    <lineage>
        <taxon>Bacteria</taxon>
        <taxon>Pseudomonadati</taxon>
        <taxon>Bacteroidota</taxon>
        <taxon>Flavobacteriia</taxon>
        <taxon>Flavobacteriales</taxon>
        <taxon>Flavobacteriaceae</taxon>
        <taxon>Neotamlana</taxon>
    </lineage>
</organism>
<evidence type="ECO:0000256" key="6">
    <source>
        <dbReference type="SAM" id="Phobius"/>
    </source>
</evidence>
<keyword evidence="3" id="KW-0597">Phosphoprotein</keyword>
<dbReference type="InterPro" id="IPR052162">
    <property type="entry name" value="Sensor_kinase/Photoreceptor"/>
</dbReference>
<sequence>MITPFLILFLQCFLVSSILCFIFWFRKKLGLAFLFTAIGVFQFLQIFLADTFYINLFPGIVVSPGTFILFYATLFSLLLVYQVENIKKARSLIYAILVANIFLAIFQYSLKLYFIDDTIFINKNHLPYTSLTNSRITITGTILFAIDSIFIFILYELFSNIFRHLFFRVLVSMALVLILDNLLFKIFGLNVAFTDFKFNFLLPPILSALFYSIFFSIYIYFFENYNPRKTGVISSDIYTKMFDISNVLSEQQDLTEKNLLFESQLNEYSKQIELASKIAKLAYWEFDLTTNHFILNNLFIKLLKLSPSSSLDQYKLTLNEYLEKFIPENHRHIISEGIKNILFEKKSNYSYITEHPIIFGDGSRGTISVTIFIEKNTAGDFKKVYGVSQDITHLKNIQKSLESSEKRFKALVENAVDAVTIINKDGKPIYASPAMSGILGYSNKEILYLSLSENVHPDDLDKVKNAFNLSLNKPGIEIAKPLSKWKRKDGKWVWLKGVFKNMIHDPSINGIIDNFSEVTDVVAYQNELKNQSSLLELLLEISTEYINVPTESVNQSIDKALKDLGKFVNADRAYIFSYDFTNKVSNNTHEWVANGIMPEINNLQNIPVEALGDWVETHKKGMHIYIEDVRALKNKNVQDILDAQGIKSLLTIPIMDNGHCIGFIGFDSVKTTHQYSEKEILLLTLFAEMICNFTNKITKKEELDKLVKTTTKQNQKLLDFSFMISHNIRAYVANIIGLTSIIYENDKDNEFTQMLDESVTKLDYTIKNINDLLIFQNENNVLELKRCSINESIKNVLSQLNNIIKQNNIEIELNIEDSQDIQAIPAYLESIFHNLITNAINYGINETNKKIAIKSKTFPNFILLTIEDFGAGIDLEDNEDKLFNLGSRFHENSKGLGLGLFTTKSYIETLGGSITVKSTPGKGTIFILNFPL</sequence>
<evidence type="ECO:0000256" key="4">
    <source>
        <dbReference type="ARBA" id="ARBA00022679"/>
    </source>
</evidence>
<dbReference type="GO" id="GO:0004673">
    <property type="term" value="F:protein histidine kinase activity"/>
    <property type="evidence" value="ECO:0007669"/>
    <property type="project" value="UniProtKB-EC"/>
</dbReference>
<dbReference type="InterPro" id="IPR048533">
    <property type="entry name" value="VUPS"/>
</dbReference>
<feature type="transmembrane region" description="Helical" evidence="6">
    <location>
        <begin position="92"/>
        <end position="115"/>
    </location>
</feature>
<dbReference type="PROSITE" id="PS50113">
    <property type="entry name" value="PAC"/>
    <property type="match status" value="1"/>
</dbReference>
<feature type="transmembrane region" description="Helical" evidence="6">
    <location>
        <begin position="165"/>
        <end position="188"/>
    </location>
</feature>
<dbReference type="PROSITE" id="PS50112">
    <property type="entry name" value="PAS"/>
    <property type="match status" value="1"/>
</dbReference>
<dbReference type="Gene3D" id="3.30.565.10">
    <property type="entry name" value="Histidine kinase-like ATPase, C-terminal domain"/>
    <property type="match status" value="1"/>
</dbReference>
<dbReference type="SMART" id="SM00387">
    <property type="entry name" value="HATPase_c"/>
    <property type="match status" value="1"/>
</dbReference>
<evidence type="ECO:0000256" key="2">
    <source>
        <dbReference type="ARBA" id="ARBA00012438"/>
    </source>
</evidence>
<name>A0A9X1I762_9FLAO</name>
<feature type="transmembrane region" description="Helical" evidence="6">
    <location>
        <begin position="135"/>
        <end position="158"/>
    </location>
</feature>
<keyword evidence="6" id="KW-0812">Transmembrane</keyword>
<dbReference type="Gene3D" id="3.30.450.40">
    <property type="match status" value="1"/>
</dbReference>
<dbReference type="InterPro" id="IPR000700">
    <property type="entry name" value="PAS-assoc_C"/>
</dbReference>
<keyword evidence="11" id="KW-1185">Reference proteome</keyword>
<feature type="transmembrane region" description="Helical" evidence="6">
    <location>
        <begin position="200"/>
        <end position="221"/>
    </location>
</feature>
<dbReference type="InterPro" id="IPR029016">
    <property type="entry name" value="GAF-like_dom_sf"/>
</dbReference>
<dbReference type="InterPro" id="IPR004358">
    <property type="entry name" value="Sig_transdc_His_kin-like_C"/>
</dbReference>
<evidence type="ECO:0000256" key="1">
    <source>
        <dbReference type="ARBA" id="ARBA00000085"/>
    </source>
</evidence>
<dbReference type="SUPFAM" id="SSF55785">
    <property type="entry name" value="PYP-like sensor domain (PAS domain)"/>
    <property type="match status" value="2"/>
</dbReference>
<dbReference type="Pfam" id="PF08447">
    <property type="entry name" value="PAS_3"/>
    <property type="match status" value="1"/>
</dbReference>
<dbReference type="AlphaFoldDB" id="A0A9X1I762"/>
<feature type="domain" description="PAS" evidence="8">
    <location>
        <begin position="404"/>
        <end position="474"/>
    </location>
</feature>
<evidence type="ECO:0000259" key="8">
    <source>
        <dbReference type="PROSITE" id="PS50112"/>
    </source>
</evidence>
<accession>A0A9X1I762</accession>
<dbReference type="EC" id="2.7.13.3" evidence="2"/>
<feature type="domain" description="PAC" evidence="9">
    <location>
        <begin position="351"/>
        <end position="403"/>
    </location>
</feature>
<dbReference type="SMART" id="SM00091">
    <property type="entry name" value="PAS"/>
    <property type="match status" value="1"/>
</dbReference>
<dbReference type="InterPro" id="IPR003594">
    <property type="entry name" value="HATPase_dom"/>
</dbReference>